<name>A0ACB8RR59_9AGAM</name>
<dbReference type="Proteomes" id="UP000814033">
    <property type="component" value="Unassembled WGS sequence"/>
</dbReference>
<sequence length="447" mass="50265">MSLTSAASRLRIRQLPRCSSRWLSTTPPSDVPDVPKKPRARSARAPTSPDVPKKLPARRGPKPNPDKPPPSKPKLRSEVKVLALPPGFDRLPPIPPPDEWRKAFPLSTAAARDRVSIRNPATAVAVARAFINGDGTKTGQPKTVIEAFPGPGLLSRALLTLPPSELGKLIILEDYKPYLEYLRPLAEADPRVTLIEASGFSWQTYTTMEEERRFDTERLPWGNELHPNLHFITHIPQNIPGEQLVAQLLRCVPEKSWLFKHGRVPMSFILPEWLWRRVIARPEDIERCKLSVIAEAVSDFAVALPSAELMPFNDHFHPVVSSSRVASRRSDNRIIGNPLVAVNVIPQAEQLIDKGKLEQWDFILRRLFVLKNQPLSAAMSSLAPGADTLLKTITNPELPQEQRVDIRTKVKKLTVSDWALIARAFDDWAFAPEDLTIDSYMNQFQER</sequence>
<organism evidence="1 2">
    <name type="scientific">Auriscalpium vulgare</name>
    <dbReference type="NCBI Taxonomy" id="40419"/>
    <lineage>
        <taxon>Eukaryota</taxon>
        <taxon>Fungi</taxon>
        <taxon>Dikarya</taxon>
        <taxon>Basidiomycota</taxon>
        <taxon>Agaricomycotina</taxon>
        <taxon>Agaricomycetes</taxon>
        <taxon>Russulales</taxon>
        <taxon>Auriscalpiaceae</taxon>
        <taxon>Auriscalpium</taxon>
    </lineage>
</organism>
<keyword evidence="2" id="KW-1185">Reference proteome</keyword>
<keyword evidence="1" id="KW-0808">Transferase</keyword>
<accession>A0ACB8RR59</accession>
<evidence type="ECO:0000313" key="1">
    <source>
        <dbReference type="EMBL" id="KAI0046065.1"/>
    </source>
</evidence>
<protein>
    <submittedName>
        <fullName evidence="1">S-adenosyl-L-methionine-dependent methyltransferase</fullName>
    </submittedName>
</protein>
<evidence type="ECO:0000313" key="2">
    <source>
        <dbReference type="Proteomes" id="UP000814033"/>
    </source>
</evidence>
<reference evidence="1" key="1">
    <citation type="submission" date="2021-02" db="EMBL/GenBank/DDBJ databases">
        <authorList>
            <consortium name="DOE Joint Genome Institute"/>
            <person name="Ahrendt S."/>
            <person name="Looney B.P."/>
            <person name="Miyauchi S."/>
            <person name="Morin E."/>
            <person name="Drula E."/>
            <person name="Courty P.E."/>
            <person name="Chicoki N."/>
            <person name="Fauchery L."/>
            <person name="Kohler A."/>
            <person name="Kuo A."/>
            <person name="Labutti K."/>
            <person name="Pangilinan J."/>
            <person name="Lipzen A."/>
            <person name="Riley R."/>
            <person name="Andreopoulos W."/>
            <person name="He G."/>
            <person name="Johnson J."/>
            <person name="Barry K.W."/>
            <person name="Grigoriev I.V."/>
            <person name="Nagy L."/>
            <person name="Hibbett D."/>
            <person name="Henrissat B."/>
            <person name="Matheny P.B."/>
            <person name="Labbe J."/>
            <person name="Martin F."/>
        </authorList>
    </citation>
    <scope>NUCLEOTIDE SEQUENCE</scope>
    <source>
        <strain evidence="1">FP105234-sp</strain>
    </source>
</reference>
<keyword evidence="1" id="KW-0489">Methyltransferase</keyword>
<proteinExistence type="predicted"/>
<reference evidence="1" key="2">
    <citation type="journal article" date="2022" name="New Phytol.">
        <title>Evolutionary transition to the ectomycorrhizal habit in the genomes of a hyperdiverse lineage of mushroom-forming fungi.</title>
        <authorList>
            <person name="Looney B."/>
            <person name="Miyauchi S."/>
            <person name="Morin E."/>
            <person name="Drula E."/>
            <person name="Courty P.E."/>
            <person name="Kohler A."/>
            <person name="Kuo A."/>
            <person name="LaButti K."/>
            <person name="Pangilinan J."/>
            <person name="Lipzen A."/>
            <person name="Riley R."/>
            <person name="Andreopoulos W."/>
            <person name="He G."/>
            <person name="Johnson J."/>
            <person name="Nolan M."/>
            <person name="Tritt A."/>
            <person name="Barry K.W."/>
            <person name="Grigoriev I.V."/>
            <person name="Nagy L.G."/>
            <person name="Hibbett D."/>
            <person name="Henrissat B."/>
            <person name="Matheny P.B."/>
            <person name="Labbe J."/>
            <person name="Martin F.M."/>
        </authorList>
    </citation>
    <scope>NUCLEOTIDE SEQUENCE</scope>
    <source>
        <strain evidence="1">FP105234-sp</strain>
    </source>
</reference>
<dbReference type="EMBL" id="MU275935">
    <property type="protein sequence ID" value="KAI0046065.1"/>
    <property type="molecule type" value="Genomic_DNA"/>
</dbReference>
<comment type="caution">
    <text evidence="1">The sequence shown here is derived from an EMBL/GenBank/DDBJ whole genome shotgun (WGS) entry which is preliminary data.</text>
</comment>
<gene>
    <name evidence="1" type="ORF">FA95DRAFT_1680044</name>
</gene>